<proteinExistence type="predicted"/>
<name>D9I676_9CAUD</name>
<evidence type="ECO:0000313" key="2">
    <source>
        <dbReference type="Proteomes" id="UP000000330"/>
    </source>
</evidence>
<dbReference type="RefSeq" id="YP_004300723.1">
    <property type="nucleotide sequence ID" value="NC_015250.1"/>
</dbReference>
<evidence type="ECO:0000313" key="1">
    <source>
        <dbReference type="EMBL" id="ADJ19457.1"/>
    </source>
</evidence>
<dbReference type="Proteomes" id="UP000000330">
    <property type="component" value="Segment"/>
</dbReference>
<organism evidence="1 2">
    <name type="scientific">Acinetobacter phage 133</name>
    <dbReference type="NCBI Taxonomy" id="2919552"/>
    <lineage>
        <taxon>Viruses</taxon>
        <taxon>Duplodnaviria</taxon>
        <taxon>Heunggongvirae</taxon>
        <taxon>Uroviricota</taxon>
        <taxon>Caudoviricetes</taxon>
        <taxon>Pantevenvirales</taxon>
        <taxon>Straboviridae</taxon>
        <taxon>Tevenvirinae</taxon>
        <taxon>Centumtrigintavirus</taxon>
        <taxon>Centumtrigintavirus cv133</taxon>
        <taxon>Acinetobacter virus 133</taxon>
    </lineage>
</organism>
<dbReference type="KEGG" id="vg:10323129"/>
<protein>
    <submittedName>
        <fullName evidence="1">Uncharacterized protein</fullName>
    </submittedName>
</protein>
<accession>D9I676</accession>
<sequence length="71" mass="8021">MVEWSYGGLQIRVDTGSSPVDTSKIMESKLSWDMHRLLSEWTEKSVEVRVLFFPPKLAESLVAIAPLSDIL</sequence>
<dbReference type="EMBL" id="HM114315">
    <property type="protein sequence ID" value="ADJ19457.1"/>
    <property type="molecule type" value="Genomic_DNA"/>
</dbReference>
<keyword evidence="2" id="KW-1185">Reference proteome</keyword>
<reference evidence="1 2" key="1">
    <citation type="journal article" date="2010" name="Virol. J.">
        <title>Genomes of the T4-related bacteriophages as windows on microbial genome evolution.</title>
        <authorList>
            <person name="Petrov V.M."/>
            <person name="Ratnayaka S."/>
            <person name="Nolan J.M."/>
            <person name="Miller E.S."/>
            <person name="Karam J.D."/>
        </authorList>
    </citation>
    <scope>NUCLEOTIDE SEQUENCE [LARGE SCALE GENOMIC DNA]</scope>
    <source>
        <strain evidence="1">Acj133</strain>
    </source>
</reference>
<gene>
    <name evidence="1" type="ORF">Acj133p142</name>
</gene>
<dbReference type="GeneID" id="10323129"/>